<dbReference type="SUPFAM" id="SSF51735">
    <property type="entry name" value="NAD(P)-binding Rossmann-fold domains"/>
    <property type="match status" value="1"/>
</dbReference>
<dbReference type="Gene3D" id="3.40.50.720">
    <property type="entry name" value="NAD(P)-binding Rossmann-like Domain"/>
    <property type="match status" value="1"/>
</dbReference>
<dbReference type="Gene3D" id="3.90.25.10">
    <property type="entry name" value="UDP-galactose 4-epimerase, domain 1"/>
    <property type="match status" value="1"/>
</dbReference>
<protein>
    <submittedName>
        <fullName evidence="5">NAD(P)-binding protein</fullName>
    </submittedName>
</protein>
<dbReference type="OrthoDB" id="419598at2759"/>
<comment type="caution">
    <text evidence="5">The sequence shown here is derived from an EMBL/GenBank/DDBJ whole genome shotgun (WGS) entry which is preliminary data.</text>
</comment>
<reference evidence="6" key="1">
    <citation type="journal article" date="2020" name="Stud. Mycol.">
        <title>101 Dothideomycetes genomes: A test case for predicting lifestyles and emergence of pathogens.</title>
        <authorList>
            <person name="Haridas S."/>
            <person name="Albert R."/>
            <person name="Binder M."/>
            <person name="Bloem J."/>
            <person name="LaButti K."/>
            <person name="Salamov A."/>
            <person name="Andreopoulos B."/>
            <person name="Baker S."/>
            <person name="Barry K."/>
            <person name="Bills G."/>
            <person name="Bluhm B."/>
            <person name="Cannon C."/>
            <person name="Castanera R."/>
            <person name="Culley D."/>
            <person name="Daum C."/>
            <person name="Ezra D."/>
            <person name="Gonzalez J."/>
            <person name="Henrissat B."/>
            <person name="Kuo A."/>
            <person name="Liang C."/>
            <person name="Lipzen A."/>
            <person name="Lutzoni F."/>
            <person name="Magnuson J."/>
            <person name="Mondo S."/>
            <person name="Nolan M."/>
            <person name="Ohm R."/>
            <person name="Pangilinan J."/>
            <person name="Park H.-J."/>
            <person name="Ramirez L."/>
            <person name="Alfaro M."/>
            <person name="Sun H."/>
            <person name="Tritt A."/>
            <person name="Yoshinaga Y."/>
            <person name="Zwiers L.-H."/>
            <person name="Turgeon B."/>
            <person name="Goodwin S."/>
            <person name="Spatafora J."/>
            <person name="Crous P."/>
            <person name="Grigoriev I."/>
        </authorList>
    </citation>
    <scope>NUCLEOTIDE SEQUENCE [LARGE SCALE GENOMIC DNA]</scope>
    <source>
        <strain evidence="6">CBS 304.66</strain>
    </source>
</reference>
<dbReference type="EMBL" id="ML986618">
    <property type="protein sequence ID" value="KAF2264187.1"/>
    <property type="molecule type" value="Genomic_DNA"/>
</dbReference>
<dbReference type="GO" id="GO:0016491">
    <property type="term" value="F:oxidoreductase activity"/>
    <property type="evidence" value="ECO:0007669"/>
    <property type="project" value="UniProtKB-KW"/>
</dbReference>
<dbReference type="InterPro" id="IPR036291">
    <property type="entry name" value="NAD(P)-bd_dom_sf"/>
</dbReference>
<dbReference type="AlphaFoldDB" id="A0A9P4K7T2"/>
<dbReference type="Pfam" id="PF13460">
    <property type="entry name" value="NAD_binding_10"/>
    <property type="match status" value="1"/>
</dbReference>
<evidence type="ECO:0000313" key="6">
    <source>
        <dbReference type="Proteomes" id="UP000800093"/>
    </source>
</evidence>
<evidence type="ECO:0000256" key="1">
    <source>
        <dbReference type="ARBA" id="ARBA00005725"/>
    </source>
</evidence>
<dbReference type="PANTHER" id="PTHR47706">
    <property type="entry name" value="NMRA-LIKE FAMILY PROTEIN"/>
    <property type="match status" value="1"/>
</dbReference>
<feature type="domain" description="NAD(P)-binding" evidence="4">
    <location>
        <begin position="12"/>
        <end position="150"/>
    </location>
</feature>
<dbReference type="InterPro" id="IPR051609">
    <property type="entry name" value="NmrA/Isoflavone_reductase-like"/>
</dbReference>
<dbReference type="PANTHER" id="PTHR47706:SF10">
    <property type="entry name" value="NMRA-LIKE DOMAIN-CONTAINING PROTEIN"/>
    <property type="match status" value="1"/>
</dbReference>
<organism evidence="5 6">
    <name type="scientific">Lojkania enalia</name>
    <dbReference type="NCBI Taxonomy" id="147567"/>
    <lineage>
        <taxon>Eukaryota</taxon>
        <taxon>Fungi</taxon>
        <taxon>Dikarya</taxon>
        <taxon>Ascomycota</taxon>
        <taxon>Pezizomycotina</taxon>
        <taxon>Dothideomycetes</taxon>
        <taxon>Pleosporomycetidae</taxon>
        <taxon>Pleosporales</taxon>
        <taxon>Pleosporales incertae sedis</taxon>
        <taxon>Lojkania</taxon>
    </lineage>
</organism>
<proteinExistence type="inferred from homology"/>
<dbReference type="Proteomes" id="UP000800093">
    <property type="component" value="Unassembled WGS sequence"/>
</dbReference>
<keyword evidence="6" id="KW-1185">Reference proteome</keyword>
<keyword evidence="2" id="KW-0521">NADP</keyword>
<sequence length="324" mass="35350">MELKNVAIIGPRGNVGSAIISELLKNGNRFNITAISRPTSTYSTPKGSCITIKTVDFGSLESLSSAFQGQDAVINCVSGGATQYEPYKLIIDAAVAAGVKLFFANEFVGNLLSEQFKRLPETFVGAKVRIRQYLEELGKEGKINWTALNGGPFFDMWLMKGPAGFDIPNKRARIYGTGESKLCWTPLPTIAFAAANMLRKPYLILNRPVYISNIPGLTQNAILAAVEPVLATKFNVEYIDIKKINENARTALERGEIPKAMRGLTISNQFYEEDSGSDFSALVENDLVGVQPVSVEVAVRDAIAKWGAETPVVETMFNVNPCEI</sequence>
<gene>
    <name evidence="5" type="ORF">CC78DRAFT_248927</name>
</gene>
<evidence type="ECO:0000313" key="5">
    <source>
        <dbReference type="EMBL" id="KAF2264187.1"/>
    </source>
</evidence>
<dbReference type="InterPro" id="IPR016040">
    <property type="entry name" value="NAD(P)-bd_dom"/>
</dbReference>
<comment type="similarity">
    <text evidence="1">Belongs to the NmrA-type oxidoreductase family. Isoflavone reductase subfamily.</text>
</comment>
<dbReference type="CDD" id="cd05259">
    <property type="entry name" value="PCBER_SDR_a"/>
    <property type="match status" value="1"/>
</dbReference>
<evidence type="ECO:0000259" key="4">
    <source>
        <dbReference type="Pfam" id="PF13460"/>
    </source>
</evidence>
<evidence type="ECO:0000256" key="2">
    <source>
        <dbReference type="ARBA" id="ARBA00022857"/>
    </source>
</evidence>
<name>A0A9P4K7T2_9PLEO</name>
<accession>A0A9P4K7T2</accession>
<keyword evidence="3" id="KW-0560">Oxidoreductase</keyword>
<evidence type="ECO:0000256" key="3">
    <source>
        <dbReference type="ARBA" id="ARBA00023002"/>
    </source>
</evidence>
<dbReference type="InterPro" id="IPR045312">
    <property type="entry name" value="PCBER-like"/>
</dbReference>